<dbReference type="Gene3D" id="6.20.240.20">
    <property type="match status" value="1"/>
</dbReference>
<dbReference type="SMART" id="SM00242">
    <property type="entry name" value="MYSc"/>
    <property type="match status" value="1"/>
</dbReference>
<dbReference type="InterPro" id="IPR036961">
    <property type="entry name" value="Kinesin_motor_dom_sf"/>
</dbReference>
<reference evidence="12" key="2">
    <citation type="submission" date="2015-06" db="UniProtKB">
        <authorList>
            <consortium name="EnsemblMetazoa"/>
        </authorList>
    </citation>
    <scope>IDENTIFICATION</scope>
</reference>
<dbReference type="GO" id="GO:0005546">
    <property type="term" value="F:phosphatidylinositol-4,5-bisphosphate binding"/>
    <property type="evidence" value="ECO:0007669"/>
    <property type="project" value="UniProtKB-ARBA"/>
</dbReference>
<keyword evidence="4 9" id="KW-0067">ATP-binding</keyword>
<dbReference type="PROSITE" id="PS51456">
    <property type="entry name" value="MYOSIN_MOTOR"/>
    <property type="match status" value="1"/>
</dbReference>
<dbReference type="Gene3D" id="1.20.5.190">
    <property type="match status" value="1"/>
</dbReference>
<dbReference type="SUPFAM" id="SSF52540">
    <property type="entry name" value="P-loop containing nucleoside triphosphate hydrolases"/>
    <property type="match status" value="1"/>
</dbReference>
<dbReference type="Pfam" id="PF06017">
    <property type="entry name" value="Myosin_TH1"/>
    <property type="match status" value="1"/>
</dbReference>
<dbReference type="EMBL" id="CAEY01001886">
    <property type="status" value="NOT_ANNOTATED_CDS"/>
    <property type="molecule type" value="Genomic_DNA"/>
</dbReference>
<evidence type="ECO:0000256" key="3">
    <source>
        <dbReference type="ARBA" id="ARBA00022741"/>
    </source>
</evidence>
<dbReference type="GO" id="GO:0005902">
    <property type="term" value="C:microvillus"/>
    <property type="evidence" value="ECO:0007669"/>
    <property type="project" value="TreeGrafter"/>
</dbReference>
<dbReference type="EnsemblMetazoa" id="tetur07g03430.1">
    <property type="protein sequence ID" value="tetur07g03430.1"/>
    <property type="gene ID" value="tetur07g03430"/>
</dbReference>
<evidence type="ECO:0000256" key="2">
    <source>
        <dbReference type="ARBA" id="ARBA00022737"/>
    </source>
</evidence>
<dbReference type="AlphaFoldDB" id="T1K924"/>
<dbReference type="Gene3D" id="3.40.850.10">
    <property type="entry name" value="Kinesin motor domain"/>
    <property type="match status" value="1"/>
</dbReference>
<protein>
    <recommendedName>
        <fullName evidence="14">Myosin motor domain-containing protein</fullName>
    </recommendedName>
</protein>
<dbReference type="GO" id="GO:0007015">
    <property type="term" value="P:actin filament organization"/>
    <property type="evidence" value="ECO:0007669"/>
    <property type="project" value="TreeGrafter"/>
</dbReference>
<evidence type="ECO:0000259" key="11">
    <source>
        <dbReference type="PROSITE" id="PS51757"/>
    </source>
</evidence>
<dbReference type="GO" id="GO:0007368">
    <property type="term" value="P:determination of left/right symmetry"/>
    <property type="evidence" value="ECO:0007669"/>
    <property type="project" value="UniProtKB-ARBA"/>
</dbReference>
<dbReference type="FunFam" id="1.20.58.530:FF:000004">
    <property type="entry name" value="Unconventional myosin ID"/>
    <property type="match status" value="1"/>
</dbReference>
<proteinExistence type="inferred from homology"/>
<dbReference type="Pfam" id="PF00063">
    <property type="entry name" value="Myosin_head"/>
    <property type="match status" value="1"/>
</dbReference>
<dbReference type="InterPro" id="IPR027417">
    <property type="entry name" value="P-loop_NTPase"/>
</dbReference>
<dbReference type="Gene3D" id="1.10.10.820">
    <property type="match status" value="1"/>
</dbReference>
<dbReference type="PRINTS" id="PR00193">
    <property type="entry name" value="MYOSINHEAVY"/>
</dbReference>
<dbReference type="GO" id="GO:0005524">
    <property type="term" value="F:ATP binding"/>
    <property type="evidence" value="ECO:0007669"/>
    <property type="project" value="UniProtKB-UniRule"/>
</dbReference>
<keyword evidence="2" id="KW-0677">Repeat</keyword>
<dbReference type="FunFam" id="1.10.10.820:FF:000001">
    <property type="entry name" value="Myosin heavy chain"/>
    <property type="match status" value="1"/>
</dbReference>
<evidence type="ECO:0000256" key="9">
    <source>
        <dbReference type="PROSITE-ProRule" id="PRU00782"/>
    </source>
</evidence>
<dbReference type="GO" id="GO:0009888">
    <property type="term" value="P:tissue development"/>
    <property type="evidence" value="ECO:0007669"/>
    <property type="project" value="UniProtKB-ARBA"/>
</dbReference>
<dbReference type="HOGENOM" id="CLU_000192_7_7_1"/>
<reference evidence="13" key="1">
    <citation type="submission" date="2011-08" db="EMBL/GenBank/DDBJ databases">
        <authorList>
            <person name="Rombauts S."/>
        </authorList>
    </citation>
    <scope>NUCLEOTIDE SEQUENCE</scope>
    <source>
        <strain evidence="13">London</strain>
    </source>
</reference>
<feature type="domain" description="TH1" evidence="11">
    <location>
        <begin position="845"/>
        <end position="1030"/>
    </location>
</feature>
<name>T1K924_TETUR</name>
<evidence type="ECO:0000256" key="7">
    <source>
        <dbReference type="ARBA" id="ARBA00023175"/>
    </source>
</evidence>
<dbReference type="PROSITE" id="PS51757">
    <property type="entry name" value="TH1"/>
    <property type="match status" value="1"/>
</dbReference>
<feature type="binding site" evidence="9">
    <location>
        <begin position="105"/>
        <end position="112"/>
    </location>
    <ligand>
        <name>ATP</name>
        <dbReference type="ChEBI" id="CHEBI:30616"/>
    </ligand>
</feature>
<dbReference type="InterPro" id="IPR036072">
    <property type="entry name" value="MYSc_Myo1"/>
</dbReference>
<feature type="domain" description="Myosin motor" evidence="10">
    <location>
        <begin position="12"/>
        <end position="691"/>
    </location>
</feature>
<dbReference type="GO" id="GO:0006897">
    <property type="term" value="P:endocytosis"/>
    <property type="evidence" value="ECO:0007669"/>
    <property type="project" value="TreeGrafter"/>
</dbReference>
<dbReference type="eggNOG" id="KOG0164">
    <property type="taxonomic scope" value="Eukaryota"/>
</dbReference>
<evidence type="ECO:0008006" key="14">
    <source>
        <dbReference type="Google" id="ProtNLM"/>
    </source>
</evidence>
<evidence type="ECO:0000313" key="12">
    <source>
        <dbReference type="EnsemblMetazoa" id="tetur07g03430.1"/>
    </source>
</evidence>
<dbReference type="STRING" id="32264.T1K924"/>
<keyword evidence="3 9" id="KW-0547">Nucleotide-binding</keyword>
<accession>T1K924</accession>
<dbReference type="Gene3D" id="1.20.58.530">
    <property type="match status" value="1"/>
</dbReference>
<keyword evidence="8 9" id="KW-0009">Actin-binding</keyword>
<dbReference type="PROSITE" id="PS50096">
    <property type="entry name" value="IQ"/>
    <property type="match status" value="1"/>
</dbReference>
<dbReference type="GO" id="GO:0000146">
    <property type="term" value="F:microfilament motor activity"/>
    <property type="evidence" value="ECO:0007669"/>
    <property type="project" value="TreeGrafter"/>
</dbReference>
<dbReference type="GO" id="GO:0051015">
    <property type="term" value="F:actin filament binding"/>
    <property type="evidence" value="ECO:0007669"/>
    <property type="project" value="TreeGrafter"/>
</dbReference>
<dbReference type="Pfam" id="PF00612">
    <property type="entry name" value="IQ"/>
    <property type="match status" value="2"/>
</dbReference>
<keyword evidence="5" id="KW-0446">Lipid-binding</keyword>
<dbReference type="PANTHER" id="PTHR13140:SF679">
    <property type="entry name" value="UNCONVENTIONAL MYOSIN IC"/>
    <property type="match status" value="1"/>
</dbReference>
<dbReference type="CDD" id="cd01378">
    <property type="entry name" value="MYSc_Myo1"/>
    <property type="match status" value="1"/>
</dbReference>
<evidence type="ECO:0000259" key="10">
    <source>
        <dbReference type="PROSITE" id="PS51456"/>
    </source>
</evidence>
<dbReference type="InterPro" id="IPR010926">
    <property type="entry name" value="Myosin_TH1"/>
</dbReference>
<dbReference type="GO" id="GO:0005886">
    <property type="term" value="C:plasma membrane"/>
    <property type="evidence" value="ECO:0007669"/>
    <property type="project" value="TreeGrafter"/>
</dbReference>
<evidence type="ECO:0000256" key="1">
    <source>
        <dbReference type="ARBA" id="ARBA00008314"/>
    </source>
</evidence>
<dbReference type="InterPro" id="IPR001609">
    <property type="entry name" value="Myosin_head_motor_dom-like"/>
</dbReference>
<evidence type="ECO:0000256" key="4">
    <source>
        <dbReference type="ARBA" id="ARBA00022840"/>
    </source>
</evidence>
<gene>
    <name evidence="12" type="primary">107361974</name>
</gene>
<sequence>MENSLGARDKVGVQDFVLLENHQDPEAFLDNLKKRFKENLIYTYIGQVLVSVNPYRSLDLYSNNFIEQYRNVNFYELPPHIFAIADTAYRLMKDECRDQCILISGESGSGKTEASKKILNYLAAASKHLATVDRVKDKLVQSNPVLEAFGNAKTIKNDNSSRFGKYMDIEFDYLGNPRGGHITNYLLEKSRVIHQNKGERNFHIFYQLISGVDEKLLSKLQLRRDPSMYYYLNQGESFDVTGIDDAHHFNLVKSALQEFDFTSEEEESLFFIVASILHMGNIGFLEENGEAIIAQQKPIISLAKLLKCETESLRQAFTNKSIEVRNELVSTPLSRDQAIYARDALAKAIYERLFTWLVKKLNSSLVSKEKSPDRSVIGLLDIYGFEIFESNSFEQFCINYCNEKLQQLFIELTLKSEQEEYEREEIKWEPVEYFNNQIICDLVEEKYKGIISILDEECLRPGDASDITFLHKLEDTVGDHPHFTTHNLADNKLKKTIGRNEFRLTHYAGEVTYKVDGFLDKNNDSLYRDLKKAMSTSNDVIIKKLFPESEVHSKKRPETAITQFKNSLNNLMETLLSKEPWYVRCIKPNDHKRQGIFDESIVRHQVKYLGLMENLRVRRAGFAYRRSYDVFLQRYKCLSQETWPFFKGSPKEGVEILVRQLDYNPNEYRLGTSKIFIRLPRTLFETEDAFQKKKHQLAAYIQAHVRGYFQRQKYHQIRRSALLIQSYWRRELAIRLLAKRRKAAFIIRKFIKGFITRNQELNDCNREFVINVRREWLARLAHQLPKSLLERTWPTPPSICAEASIILRDLHTKWMVNKYWKSIDEQRKTLMEEKVLAEKLFKGRKSNYQTSIVEVFQQLRPNDHLDSQTLEMFTHELKQSKDEETVYAAGLIKYDRNGYKPRHRDLILTNKALYILSWEKKWKLKHRIPYKKISSLHVTDLSDGLIVVKFPIDSKEDKGDLILDCGSNIIEICTKIVKVSGLDNNVLKIESSGSMNHEHNGKQGRICFVQGDKNEIIKGKDGSLLVIGSFNSYH</sequence>
<feature type="region of interest" description="Actin-binding" evidence="9">
    <location>
        <begin position="568"/>
        <end position="590"/>
    </location>
</feature>
<comment type="similarity">
    <text evidence="1 9">Belongs to the TRAFAC class myosin-kinesin ATPase superfamily. Myosin family.</text>
</comment>
<dbReference type="Gene3D" id="1.20.120.720">
    <property type="entry name" value="Myosin VI head, motor domain, U50 subdomain"/>
    <property type="match status" value="1"/>
</dbReference>
<dbReference type="InterPro" id="IPR000048">
    <property type="entry name" value="IQ_motif_EF-hand-BS"/>
</dbReference>
<dbReference type="PANTHER" id="PTHR13140">
    <property type="entry name" value="MYOSIN"/>
    <property type="match status" value="1"/>
</dbReference>
<dbReference type="OMA" id="KYQTFCT"/>
<dbReference type="KEGG" id="tut:107361974"/>
<dbReference type="GO" id="GO:0016459">
    <property type="term" value="C:myosin complex"/>
    <property type="evidence" value="ECO:0007669"/>
    <property type="project" value="UniProtKB-KW"/>
</dbReference>
<keyword evidence="6 9" id="KW-0518">Myosin</keyword>
<evidence type="ECO:0000256" key="6">
    <source>
        <dbReference type="ARBA" id="ARBA00023123"/>
    </source>
</evidence>
<organism evidence="12 13">
    <name type="scientific">Tetranychus urticae</name>
    <name type="common">Two-spotted spider mite</name>
    <dbReference type="NCBI Taxonomy" id="32264"/>
    <lineage>
        <taxon>Eukaryota</taxon>
        <taxon>Metazoa</taxon>
        <taxon>Ecdysozoa</taxon>
        <taxon>Arthropoda</taxon>
        <taxon>Chelicerata</taxon>
        <taxon>Arachnida</taxon>
        <taxon>Acari</taxon>
        <taxon>Acariformes</taxon>
        <taxon>Trombidiformes</taxon>
        <taxon>Prostigmata</taxon>
        <taxon>Eleutherengona</taxon>
        <taxon>Raphignathae</taxon>
        <taxon>Tetranychoidea</taxon>
        <taxon>Tetranychidae</taxon>
        <taxon>Tetranychus</taxon>
    </lineage>
</organism>
<dbReference type="OrthoDB" id="6108017at2759"/>
<dbReference type="GO" id="GO:0005737">
    <property type="term" value="C:cytoplasm"/>
    <property type="evidence" value="ECO:0007669"/>
    <property type="project" value="UniProtKB-ARBA"/>
</dbReference>
<keyword evidence="7 9" id="KW-0505">Motor protein</keyword>
<keyword evidence="13" id="KW-1185">Reference proteome</keyword>
<dbReference type="SMART" id="SM00015">
    <property type="entry name" value="IQ"/>
    <property type="match status" value="3"/>
</dbReference>
<dbReference type="GO" id="GO:0030048">
    <property type="term" value="P:actin filament-based movement"/>
    <property type="evidence" value="ECO:0007669"/>
    <property type="project" value="TreeGrafter"/>
</dbReference>
<dbReference type="FunFam" id="3.40.850.10:FF:000101">
    <property type="entry name" value="Slow myosin heavy chain 2"/>
    <property type="match status" value="1"/>
</dbReference>
<dbReference type="Proteomes" id="UP000015104">
    <property type="component" value="Unassembled WGS sequence"/>
</dbReference>
<evidence type="ECO:0000313" key="13">
    <source>
        <dbReference type="Proteomes" id="UP000015104"/>
    </source>
</evidence>
<evidence type="ECO:0000256" key="5">
    <source>
        <dbReference type="ARBA" id="ARBA00023121"/>
    </source>
</evidence>
<evidence type="ECO:0000256" key="8">
    <source>
        <dbReference type="ARBA" id="ARBA00023203"/>
    </source>
</evidence>